<evidence type="ECO:0000313" key="6">
    <source>
        <dbReference type="Proteomes" id="UP000195514"/>
    </source>
</evidence>
<dbReference type="PROSITE" id="PS51379">
    <property type="entry name" value="4FE4S_FER_2"/>
    <property type="match status" value="1"/>
</dbReference>
<keyword evidence="1" id="KW-0479">Metal-binding</keyword>
<gene>
    <name evidence="5" type="ORF">CFX1CAM_0497</name>
</gene>
<dbReference type="GO" id="GO:0046872">
    <property type="term" value="F:metal ion binding"/>
    <property type="evidence" value="ECO:0007669"/>
    <property type="project" value="UniProtKB-KW"/>
</dbReference>
<accession>A0A1Y6K1M8</accession>
<evidence type="ECO:0000256" key="1">
    <source>
        <dbReference type="ARBA" id="ARBA00022723"/>
    </source>
</evidence>
<dbReference type="PANTHER" id="PTHR43312">
    <property type="entry name" value="D-THREO-ALDOSE 1-DEHYDROGENASE"/>
    <property type="match status" value="1"/>
</dbReference>
<dbReference type="InterPro" id="IPR036812">
    <property type="entry name" value="NAD(P)_OxRdtase_dom_sf"/>
</dbReference>
<feature type="domain" description="4Fe-4S ferredoxin-type" evidence="4">
    <location>
        <begin position="367"/>
        <end position="396"/>
    </location>
</feature>
<evidence type="ECO:0000256" key="2">
    <source>
        <dbReference type="ARBA" id="ARBA00023004"/>
    </source>
</evidence>
<reference evidence="6" key="1">
    <citation type="submission" date="2017-05" db="EMBL/GenBank/DDBJ databases">
        <authorList>
            <person name="Kirkegaard R."/>
            <person name="Mcilroy J S."/>
        </authorList>
    </citation>
    <scope>NUCLEOTIDE SEQUENCE [LARGE SCALE GENOMIC DNA]</scope>
</reference>
<dbReference type="AlphaFoldDB" id="A0A1Y6K1M8"/>
<name>A0A1Y6K1M8_9CHLR</name>
<dbReference type="SUPFAM" id="SSF51430">
    <property type="entry name" value="NAD(P)-linked oxidoreductase"/>
    <property type="match status" value="1"/>
</dbReference>
<evidence type="ECO:0000256" key="3">
    <source>
        <dbReference type="ARBA" id="ARBA00023014"/>
    </source>
</evidence>
<evidence type="ECO:0000259" key="4">
    <source>
        <dbReference type="PROSITE" id="PS51379"/>
    </source>
</evidence>
<dbReference type="InterPro" id="IPR017900">
    <property type="entry name" value="4Fe4S_Fe_S_CS"/>
</dbReference>
<dbReference type="Gene3D" id="3.20.20.100">
    <property type="entry name" value="NADP-dependent oxidoreductase domain"/>
    <property type="match status" value="1"/>
</dbReference>
<dbReference type="EMBL" id="LT859958">
    <property type="protein sequence ID" value="SMX53563.1"/>
    <property type="molecule type" value="Genomic_DNA"/>
</dbReference>
<protein>
    <submittedName>
        <fullName evidence="5">Aldo/keto reductase</fullName>
    </submittedName>
</protein>
<dbReference type="SUPFAM" id="SSF46548">
    <property type="entry name" value="alpha-helical ferredoxin"/>
    <property type="match status" value="1"/>
</dbReference>
<evidence type="ECO:0000313" key="5">
    <source>
        <dbReference type="EMBL" id="SMX53563.1"/>
    </source>
</evidence>
<keyword evidence="2" id="KW-0408">Iron</keyword>
<dbReference type="Pfam" id="PF00248">
    <property type="entry name" value="Aldo_ket_red"/>
    <property type="match status" value="1"/>
</dbReference>
<keyword evidence="3" id="KW-0411">Iron-sulfur</keyword>
<dbReference type="Proteomes" id="UP000195514">
    <property type="component" value="Chromosome I"/>
</dbReference>
<dbReference type="PROSITE" id="PS00198">
    <property type="entry name" value="4FE4S_FER_1"/>
    <property type="match status" value="1"/>
</dbReference>
<dbReference type="KEGG" id="abat:CFX1CAM_0497"/>
<dbReference type="CDD" id="cd19096">
    <property type="entry name" value="AKR_Fe-S_oxidoreductase"/>
    <property type="match status" value="1"/>
</dbReference>
<organism evidence="5 6">
    <name type="scientific">Candidatus Brevifilum fermentans</name>
    <dbReference type="NCBI Taxonomy" id="1986204"/>
    <lineage>
        <taxon>Bacteria</taxon>
        <taxon>Bacillati</taxon>
        <taxon>Chloroflexota</taxon>
        <taxon>Anaerolineae</taxon>
        <taxon>Anaerolineales</taxon>
        <taxon>Anaerolineaceae</taxon>
        <taxon>Candidatus Brevifilum</taxon>
    </lineage>
</organism>
<dbReference type="InterPro" id="IPR017896">
    <property type="entry name" value="4Fe4S_Fe-S-bd"/>
</dbReference>
<proteinExistence type="predicted"/>
<dbReference type="InterPro" id="IPR053135">
    <property type="entry name" value="AKR2_Oxidoreductase"/>
</dbReference>
<dbReference type="GO" id="GO:0051536">
    <property type="term" value="F:iron-sulfur cluster binding"/>
    <property type="evidence" value="ECO:0007669"/>
    <property type="project" value="UniProtKB-KW"/>
</dbReference>
<dbReference type="Gene3D" id="3.30.70.20">
    <property type="match status" value="1"/>
</dbReference>
<keyword evidence="6" id="KW-1185">Reference proteome</keyword>
<sequence length="408" mass="46302">MRRFINADIVSGIIEFVKTITERSMMQFRKFGSTGWDVSALGFGAMRLPILEGDSGKIDEPLATAMIRRAIDAGVNYIDTAWGYHREQSERFLGRVLKDGYRDRVRLATKLPSWLVDTSADFDHFLEAQLERLDVDHLDVYLLHSMNAHHWEKYQKLDVFSWAEKKMAEGLFHHLGFSFHDTYDVFENIVRGYDNWAMAQIQYNYIDIDYQAGMKGLKLAADRGMAVVAMEPLRGGQIAVNPPPLPVAEIWAQSERDWSPVAWALNWLWDQPEVSLVLSGMSAMEHVEENLLLAADAAVGKLTDEDHALVSQARETYVLLKPIPCTQCEYCLPCPSGVDIPRVFAIYNDAVAFDAWDSGYRAYNLFTKPEVRADNCIECGECEAVCPQNIEIIEWLATAHRKLTIPEG</sequence>
<dbReference type="InterPro" id="IPR023210">
    <property type="entry name" value="NADP_OxRdtase_dom"/>
</dbReference>
<dbReference type="PANTHER" id="PTHR43312:SF2">
    <property type="entry name" value="OXIDOREDUCTASE"/>
    <property type="match status" value="1"/>
</dbReference>
<dbReference type="Pfam" id="PF13187">
    <property type="entry name" value="Fer4_9"/>
    <property type="match status" value="1"/>
</dbReference>